<reference evidence="1" key="1">
    <citation type="submission" date="2021-08" db="EMBL/GenBank/DDBJ databases">
        <title>The first chromosome-level gecko genome reveals the dynamic sex chromosomes of Neotropical dwarf geckos (Sphaerodactylidae: Sphaerodactylus).</title>
        <authorList>
            <person name="Pinto B.J."/>
            <person name="Keating S.E."/>
            <person name="Gamble T."/>
        </authorList>
    </citation>
    <scope>NUCLEOTIDE SEQUENCE</scope>
    <source>
        <strain evidence="1">TG3544</strain>
    </source>
</reference>
<dbReference type="Proteomes" id="UP000827872">
    <property type="component" value="Linkage Group LG04"/>
</dbReference>
<comment type="caution">
    <text evidence="1">The sequence shown here is derived from an EMBL/GenBank/DDBJ whole genome shotgun (WGS) entry which is preliminary data.</text>
</comment>
<evidence type="ECO:0000313" key="1">
    <source>
        <dbReference type="EMBL" id="KAH8005828.1"/>
    </source>
</evidence>
<dbReference type="EMBL" id="CM037617">
    <property type="protein sequence ID" value="KAH8005828.1"/>
    <property type="molecule type" value="Genomic_DNA"/>
</dbReference>
<gene>
    <name evidence="1" type="ORF">K3G42_031308</name>
</gene>
<organism evidence="1 2">
    <name type="scientific">Sphaerodactylus townsendi</name>
    <dbReference type="NCBI Taxonomy" id="933632"/>
    <lineage>
        <taxon>Eukaryota</taxon>
        <taxon>Metazoa</taxon>
        <taxon>Chordata</taxon>
        <taxon>Craniata</taxon>
        <taxon>Vertebrata</taxon>
        <taxon>Euteleostomi</taxon>
        <taxon>Lepidosauria</taxon>
        <taxon>Squamata</taxon>
        <taxon>Bifurcata</taxon>
        <taxon>Gekkota</taxon>
        <taxon>Sphaerodactylidae</taxon>
        <taxon>Sphaerodactylus</taxon>
    </lineage>
</organism>
<accession>A0ACB8FJW4</accession>
<keyword evidence="2" id="KW-1185">Reference proteome</keyword>
<protein>
    <submittedName>
        <fullName evidence="1">Uncharacterized protein</fullName>
    </submittedName>
</protein>
<name>A0ACB8FJW4_9SAUR</name>
<sequence length="591" mass="65147">MFLALQKKLSQLPQSETRRFMLGEIFCHLSSAFPLFTAKDYTLWFGERLRLFLSSLDAQNLGFIPSGTSCDSLAAIVGALTNYHVNNTFENPGDVASFIKRVLHFQLQNSGSPCTQGVSADRQWLKTFFGPFSSSCSYTDFAELKSNFRGDDSLDLFSASALAQLSTQSRVIFSRLAIMHVYEAIQEKEDSFHHLGTFLDEFNNFALKNPGLLSNPKVQHRMLTFPAEMVFPQIDAMSPEDAAAWFQRLRPLLPGINGTLLDLLPRSMPCPYYQIVVKALVDVYSKLSAKKKEEVYGFQKTYLAAQFADSGSACDSGTTGVRGWLMDNLGDFCSVAKLNELQALYPGLNAIEDLSPVEAADLTLVGPMCSSGFTSVVVGRIKTFKEYQSLHDYLCRLRSLHCQGSGSAASAFTCNGSSPLASVAPEIQRELFSNILDFLRKQGPSMSASQWSDIAQFVQFEILPALNISYQPKPSASGPCGIFQAAATRDPKVSHWQEELQEVFEICSSVLPQTETTVTSHVCGSTIYPTSGNTTLNTGSVTTPDPESTITPTTGRAITRTTNRATTYIPSRPALFLYFPLIFWTFITISN</sequence>
<evidence type="ECO:0000313" key="2">
    <source>
        <dbReference type="Proteomes" id="UP000827872"/>
    </source>
</evidence>
<proteinExistence type="predicted"/>